<dbReference type="GO" id="GO:0005789">
    <property type="term" value="C:endoplasmic reticulum membrane"/>
    <property type="evidence" value="ECO:0007669"/>
    <property type="project" value="UniProtKB-SubCell"/>
</dbReference>
<comment type="similarity">
    <text evidence="2 8">Belongs to the EMC4 family.</text>
</comment>
<dbReference type="Pfam" id="PF06417">
    <property type="entry name" value="EMC4"/>
    <property type="match status" value="1"/>
</dbReference>
<feature type="compositionally biased region" description="Polar residues" evidence="9">
    <location>
        <begin position="1"/>
        <end position="14"/>
    </location>
</feature>
<evidence type="ECO:0000313" key="12">
    <source>
        <dbReference type="Proteomes" id="UP000245609"/>
    </source>
</evidence>
<dbReference type="PANTHER" id="PTHR19315">
    <property type="entry name" value="ER MEMBRANE PROTEIN COMPLEX SUBUNIT 4"/>
    <property type="match status" value="1"/>
</dbReference>
<dbReference type="STRING" id="133381.A0A2T9YTL5"/>
<dbReference type="AlphaFoldDB" id="A0A2T9YTL5"/>
<accession>A0A2T9YTL5</accession>
<evidence type="ECO:0000256" key="6">
    <source>
        <dbReference type="ARBA" id="ARBA00022989"/>
    </source>
</evidence>
<dbReference type="EMBL" id="MBFS01002542">
    <property type="protein sequence ID" value="PVU95692.1"/>
    <property type="molecule type" value="Genomic_DNA"/>
</dbReference>
<evidence type="ECO:0000256" key="2">
    <source>
        <dbReference type="ARBA" id="ARBA00007715"/>
    </source>
</evidence>
<dbReference type="PIRSF" id="PIRSF017207">
    <property type="entry name" value="UCP017207_TM-p85"/>
    <property type="match status" value="1"/>
</dbReference>
<gene>
    <name evidence="11" type="ORF">BB560_005851</name>
</gene>
<feature type="transmembrane region" description="Helical" evidence="10">
    <location>
        <begin position="78"/>
        <end position="98"/>
    </location>
</feature>
<evidence type="ECO:0000256" key="9">
    <source>
        <dbReference type="SAM" id="MobiDB-lite"/>
    </source>
</evidence>
<dbReference type="OrthoDB" id="369569at2759"/>
<evidence type="ECO:0000256" key="1">
    <source>
        <dbReference type="ARBA" id="ARBA00004477"/>
    </source>
</evidence>
<dbReference type="InterPro" id="IPR009445">
    <property type="entry name" value="TMEM85/Emc4"/>
</dbReference>
<organism evidence="11 12">
    <name type="scientific">Smittium megazygosporum</name>
    <dbReference type="NCBI Taxonomy" id="133381"/>
    <lineage>
        <taxon>Eukaryota</taxon>
        <taxon>Fungi</taxon>
        <taxon>Fungi incertae sedis</taxon>
        <taxon>Zoopagomycota</taxon>
        <taxon>Kickxellomycotina</taxon>
        <taxon>Harpellomycetes</taxon>
        <taxon>Harpellales</taxon>
        <taxon>Legeriomycetaceae</taxon>
        <taxon>Smittium</taxon>
    </lineage>
</organism>
<feature type="transmembrane region" description="Helical" evidence="10">
    <location>
        <begin position="132"/>
        <end position="155"/>
    </location>
</feature>
<feature type="region of interest" description="Disordered" evidence="9">
    <location>
        <begin position="1"/>
        <end position="44"/>
    </location>
</feature>
<keyword evidence="6 10" id="KW-1133">Transmembrane helix</keyword>
<evidence type="ECO:0000256" key="5">
    <source>
        <dbReference type="ARBA" id="ARBA00022824"/>
    </source>
</evidence>
<keyword evidence="4 10" id="KW-0812">Transmembrane</keyword>
<comment type="subcellular location">
    <subcellularLocation>
        <location evidence="1">Endoplasmic reticulum membrane</location>
        <topology evidence="1">Multi-pass membrane protein</topology>
    </subcellularLocation>
</comment>
<name>A0A2T9YTL5_9FUNG</name>
<evidence type="ECO:0000256" key="4">
    <source>
        <dbReference type="ARBA" id="ARBA00022692"/>
    </source>
</evidence>
<evidence type="ECO:0000256" key="8">
    <source>
        <dbReference type="PIRNR" id="PIRNR017207"/>
    </source>
</evidence>
<evidence type="ECO:0000256" key="10">
    <source>
        <dbReference type="SAM" id="Phobius"/>
    </source>
</evidence>
<evidence type="ECO:0000313" key="11">
    <source>
        <dbReference type="EMBL" id="PVU95692.1"/>
    </source>
</evidence>
<keyword evidence="5" id="KW-0256">Endoplasmic reticulum</keyword>
<sequence length="177" mass="19545">MNRYLNYSSLTPQKLSEKIPDPSGFRQKRSASSKSSSNAATQENESYLRSKKAWDVAFGPAKSLPMQVIMCWMSGSKVAIFSLLMTGMVLLSPIKALFSFSDAFKHLEPSDSDLQEDSGSTSPRVDLTPQKLAFICFNLAGVLFGLYRLTIMGLLPTTSSDWLSYASPKLFSEYSSP</sequence>
<keyword evidence="12" id="KW-1185">Reference proteome</keyword>
<dbReference type="Proteomes" id="UP000245609">
    <property type="component" value="Unassembled WGS sequence"/>
</dbReference>
<protein>
    <recommendedName>
        <fullName evidence="3 8">ER membrane protein complex subunit 4</fullName>
    </recommendedName>
</protein>
<evidence type="ECO:0000256" key="3">
    <source>
        <dbReference type="ARBA" id="ARBA00020820"/>
    </source>
</evidence>
<keyword evidence="7 8" id="KW-0472">Membrane</keyword>
<evidence type="ECO:0000256" key="7">
    <source>
        <dbReference type="ARBA" id="ARBA00023136"/>
    </source>
</evidence>
<proteinExistence type="inferred from homology"/>
<comment type="caution">
    <text evidence="11">The sequence shown here is derived from an EMBL/GenBank/DDBJ whole genome shotgun (WGS) entry which is preliminary data.</text>
</comment>
<reference evidence="11 12" key="1">
    <citation type="journal article" date="2018" name="MBio">
        <title>Comparative Genomics Reveals the Core Gene Toolbox for the Fungus-Insect Symbiosis.</title>
        <authorList>
            <person name="Wang Y."/>
            <person name="Stata M."/>
            <person name="Wang W."/>
            <person name="Stajich J.E."/>
            <person name="White M.M."/>
            <person name="Moncalvo J.M."/>
        </authorList>
    </citation>
    <scope>NUCLEOTIDE SEQUENCE [LARGE SCALE GENOMIC DNA]</scope>
    <source>
        <strain evidence="11 12">SC-DP-2</strain>
    </source>
</reference>